<proteinExistence type="predicted"/>
<evidence type="ECO:0000313" key="2">
    <source>
        <dbReference type="Proteomes" id="UP000507470"/>
    </source>
</evidence>
<dbReference type="OrthoDB" id="3044497at2759"/>
<gene>
    <name evidence="1" type="ORF">MCOR_51667</name>
</gene>
<name>A0A6J8EH52_MYTCO</name>
<protein>
    <recommendedName>
        <fullName evidence="3">Reverse transcriptase domain-containing protein</fullName>
    </recommendedName>
</protein>
<keyword evidence="2" id="KW-1185">Reference proteome</keyword>
<dbReference type="Proteomes" id="UP000507470">
    <property type="component" value="Unassembled WGS sequence"/>
</dbReference>
<accession>A0A6J8EH52</accession>
<evidence type="ECO:0008006" key="3">
    <source>
        <dbReference type="Google" id="ProtNLM"/>
    </source>
</evidence>
<dbReference type="EMBL" id="CACVKT020009019">
    <property type="protein sequence ID" value="CAC5419306.1"/>
    <property type="molecule type" value="Genomic_DNA"/>
</dbReference>
<sequence>MGVEELKIDIELGCISDILKIGTLFPVFKNKGDARYAKNYRGITVTPIYSKIIEKIIKLRENPIILEKQNPLQRGFTENTTPLLCELIIEEFERESKDLKLPTYIALLDGIGGHISNISCCAPTCADDVAIIANNPIELQTLINIAVNFSRREGYTLQPTKSVILPVNTSSRSIEIEDNYWHINNNPMPVVDHSSHIAEIHLKALTLFGNITRANKTSVEWRLAERQLQLKTHTSKSWFIEIKKICLKYDLPGCQNFLTYPLGKFQWKHLITRKIYTYWREKINENSEGYSSLQHIACAYKIKTIHPILTTNTSNCRDINRSRIPIRTKVATGNYILQSNRAKFNKCEVSATCKICNQEDETIEHFLISCIHLEPDREKLLKVIREQCLRLVELFNISLDINLIHVIINPYHLVKFCACTQTSDLCSFISLHVEPACRTLIYNLHMQRYKLLNTGQKNLRKSNLAK</sequence>
<evidence type="ECO:0000313" key="1">
    <source>
        <dbReference type="EMBL" id="CAC5419306.1"/>
    </source>
</evidence>
<reference evidence="1 2" key="1">
    <citation type="submission" date="2020-06" db="EMBL/GenBank/DDBJ databases">
        <authorList>
            <person name="Li R."/>
            <person name="Bekaert M."/>
        </authorList>
    </citation>
    <scope>NUCLEOTIDE SEQUENCE [LARGE SCALE GENOMIC DNA]</scope>
    <source>
        <strain evidence="2">wild</strain>
    </source>
</reference>
<dbReference type="AlphaFoldDB" id="A0A6J8EH52"/>
<organism evidence="1 2">
    <name type="scientific">Mytilus coruscus</name>
    <name type="common">Sea mussel</name>
    <dbReference type="NCBI Taxonomy" id="42192"/>
    <lineage>
        <taxon>Eukaryota</taxon>
        <taxon>Metazoa</taxon>
        <taxon>Spiralia</taxon>
        <taxon>Lophotrochozoa</taxon>
        <taxon>Mollusca</taxon>
        <taxon>Bivalvia</taxon>
        <taxon>Autobranchia</taxon>
        <taxon>Pteriomorphia</taxon>
        <taxon>Mytilida</taxon>
        <taxon>Mytiloidea</taxon>
        <taxon>Mytilidae</taxon>
        <taxon>Mytilinae</taxon>
        <taxon>Mytilus</taxon>
    </lineage>
</organism>